<organism evidence="17 18">
    <name type="scientific">Meira miltonrushii</name>
    <dbReference type="NCBI Taxonomy" id="1280837"/>
    <lineage>
        <taxon>Eukaryota</taxon>
        <taxon>Fungi</taxon>
        <taxon>Dikarya</taxon>
        <taxon>Basidiomycota</taxon>
        <taxon>Ustilaginomycotina</taxon>
        <taxon>Exobasidiomycetes</taxon>
        <taxon>Exobasidiales</taxon>
        <taxon>Brachybasidiaceae</taxon>
        <taxon>Meira</taxon>
    </lineage>
</organism>
<reference evidence="17 18" key="1">
    <citation type="journal article" date="2018" name="Mol. Biol. Evol.">
        <title>Broad Genomic Sampling Reveals a Smut Pathogenic Ancestry of the Fungal Clade Ustilaginomycotina.</title>
        <authorList>
            <person name="Kijpornyongpan T."/>
            <person name="Mondo S.J."/>
            <person name="Barry K."/>
            <person name="Sandor L."/>
            <person name="Lee J."/>
            <person name="Lipzen A."/>
            <person name="Pangilinan J."/>
            <person name="LaButti K."/>
            <person name="Hainaut M."/>
            <person name="Henrissat B."/>
            <person name="Grigoriev I.V."/>
            <person name="Spatafora J.W."/>
            <person name="Aime M.C."/>
        </authorList>
    </citation>
    <scope>NUCLEOTIDE SEQUENCE [LARGE SCALE GENOMIC DNA]</scope>
    <source>
        <strain evidence="17 18">MCA 3882</strain>
    </source>
</reference>
<evidence type="ECO:0000256" key="11">
    <source>
        <dbReference type="PIRSR" id="PIRSR601382-1"/>
    </source>
</evidence>
<keyword evidence="7" id="KW-0325">Glycoprotein</keyword>
<feature type="active site" evidence="11">
    <location>
        <position position="404"/>
    </location>
</feature>
<evidence type="ECO:0000256" key="15">
    <source>
        <dbReference type="SAM" id="MobiDB-lite"/>
    </source>
</evidence>
<feature type="disulfide bond" evidence="13">
    <location>
        <begin position="322"/>
        <end position="351"/>
    </location>
</feature>
<keyword evidence="6 13" id="KW-1015">Disulfide bond</keyword>
<feature type="signal peptide" evidence="16">
    <location>
        <begin position="1"/>
        <end position="25"/>
    </location>
</feature>
<comment type="cofactor">
    <cofactor evidence="1 12">
        <name>Ca(2+)</name>
        <dbReference type="ChEBI" id="CHEBI:29108"/>
    </cofactor>
</comment>
<feature type="binding site" evidence="12">
    <location>
        <position position="490"/>
    </location>
    <ligand>
        <name>Ca(2+)</name>
        <dbReference type="ChEBI" id="CHEBI:29108"/>
    </ligand>
</feature>
<evidence type="ECO:0000256" key="12">
    <source>
        <dbReference type="PIRSR" id="PIRSR601382-2"/>
    </source>
</evidence>
<dbReference type="PANTHER" id="PTHR11742:SF101">
    <property type="entry name" value="MANNOSYL-OLIGOSACCHARIDE ALPHA-1,2-MANNOSIDASE 1B"/>
    <property type="match status" value="1"/>
</dbReference>
<keyword evidence="18" id="KW-1185">Reference proteome</keyword>
<dbReference type="InParanoid" id="A0A316V4E0"/>
<keyword evidence="5 14" id="KW-0378">Hydrolase</keyword>
<evidence type="ECO:0000313" key="18">
    <source>
        <dbReference type="Proteomes" id="UP000245771"/>
    </source>
</evidence>
<dbReference type="GO" id="GO:0016020">
    <property type="term" value="C:membrane"/>
    <property type="evidence" value="ECO:0007669"/>
    <property type="project" value="InterPro"/>
</dbReference>
<dbReference type="FunFam" id="1.50.10.10:FF:000047">
    <property type="entry name" value="Mannosyl-oligosaccharide alpha-1,2-mannosidase"/>
    <property type="match status" value="1"/>
</dbReference>
<dbReference type="EC" id="3.2.1.-" evidence="14"/>
<protein>
    <recommendedName>
        <fullName evidence="14">alpha-1,2-Mannosidase</fullName>
        <ecNumber evidence="14">3.2.1.-</ecNumber>
    </recommendedName>
</protein>
<evidence type="ECO:0000256" key="1">
    <source>
        <dbReference type="ARBA" id="ARBA00001913"/>
    </source>
</evidence>
<dbReference type="Proteomes" id="UP000245771">
    <property type="component" value="Unassembled WGS sequence"/>
</dbReference>
<evidence type="ECO:0000256" key="14">
    <source>
        <dbReference type="RuleBase" id="RU361193"/>
    </source>
</evidence>
<feature type="active site" description="Proton donor" evidence="11">
    <location>
        <position position="122"/>
    </location>
</feature>
<dbReference type="OrthoDB" id="8118055at2759"/>
<evidence type="ECO:0000256" key="5">
    <source>
        <dbReference type="ARBA" id="ARBA00022801"/>
    </source>
</evidence>
<feature type="region of interest" description="Disordered" evidence="15">
    <location>
        <begin position="504"/>
        <end position="543"/>
    </location>
</feature>
<evidence type="ECO:0000256" key="4">
    <source>
        <dbReference type="ARBA" id="ARBA00022729"/>
    </source>
</evidence>
<accession>A0A316V4E0</accession>
<dbReference type="RefSeq" id="XP_025352692.1">
    <property type="nucleotide sequence ID" value="XM_025497449.1"/>
</dbReference>
<keyword evidence="12" id="KW-0106">Calcium</keyword>
<feature type="active site" description="Proton donor" evidence="11">
    <location>
        <position position="365"/>
    </location>
</feature>
<dbReference type="GeneID" id="37019230"/>
<comment type="similarity">
    <text evidence="3 14">Belongs to the glycosyl hydrolase 47 family.</text>
</comment>
<evidence type="ECO:0000256" key="8">
    <source>
        <dbReference type="ARBA" id="ARBA00023295"/>
    </source>
</evidence>
<keyword evidence="12" id="KW-0479">Metal-binding</keyword>
<dbReference type="GO" id="GO:0005783">
    <property type="term" value="C:endoplasmic reticulum"/>
    <property type="evidence" value="ECO:0007669"/>
    <property type="project" value="TreeGrafter"/>
</dbReference>
<dbReference type="InterPro" id="IPR036026">
    <property type="entry name" value="Seven-hairpin_glycosidases"/>
</dbReference>
<dbReference type="GO" id="GO:0005975">
    <property type="term" value="P:carbohydrate metabolic process"/>
    <property type="evidence" value="ECO:0007669"/>
    <property type="project" value="InterPro"/>
</dbReference>
<dbReference type="AlphaFoldDB" id="A0A316V4E0"/>
<dbReference type="PRINTS" id="PR00747">
    <property type="entry name" value="GLYHDRLASE47"/>
</dbReference>
<feature type="active site" evidence="11">
    <location>
        <position position="255"/>
    </location>
</feature>
<dbReference type="EMBL" id="KZ819606">
    <property type="protein sequence ID" value="PWN32390.1"/>
    <property type="molecule type" value="Genomic_DNA"/>
</dbReference>
<evidence type="ECO:0000256" key="3">
    <source>
        <dbReference type="ARBA" id="ARBA00007658"/>
    </source>
</evidence>
<evidence type="ECO:0000256" key="7">
    <source>
        <dbReference type="ARBA" id="ARBA00023180"/>
    </source>
</evidence>
<feature type="chain" id="PRO_5016308398" description="alpha-1,2-Mannosidase" evidence="16">
    <location>
        <begin position="26"/>
        <end position="558"/>
    </location>
</feature>
<keyword evidence="4 16" id="KW-0732">Signal</keyword>
<evidence type="ECO:0000256" key="16">
    <source>
        <dbReference type="SAM" id="SignalP"/>
    </source>
</evidence>
<feature type="compositionally biased region" description="Polar residues" evidence="15">
    <location>
        <begin position="514"/>
        <end position="534"/>
    </location>
</feature>
<evidence type="ECO:0000313" key="17">
    <source>
        <dbReference type="EMBL" id="PWN32390.1"/>
    </source>
</evidence>
<dbReference type="InterPro" id="IPR050749">
    <property type="entry name" value="Glycosyl_Hydrolase_47"/>
</dbReference>
<evidence type="ECO:0000256" key="6">
    <source>
        <dbReference type="ARBA" id="ARBA00023157"/>
    </source>
</evidence>
<dbReference type="GO" id="GO:0004571">
    <property type="term" value="F:mannosyl-oligosaccharide 1,2-alpha-mannosidase activity"/>
    <property type="evidence" value="ECO:0007669"/>
    <property type="project" value="UniProtKB-EC"/>
</dbReference>
<name>A0A316V4E0_9BASI</name>
<sequence>MKSLSSWAALLSFALLGFEVIPSFAGKIQSDQAKADPSRRAAVKQAFQSAFGDYLEYAYGYDELLPLTKNGTGGFGNWGATFIDALDTAKIMGLEDIVNEGIRFAEKVDFSQTSQSTISLFETNIRYVASLLSLYELTGNTNQNLVNQAKVIGDKLLKGWSGNNNIPDNSLNDWTSGPFPDTSVNANIAEAGTLLLEFSRLSKFTGNSSYLDHAVRSMRAIINSTAVFPGLYAQSINPTTAEPVGDYVTWSGGSDSFFEYLVKYGQLIGSTDIYIPTWINSVKSSIQHLITMPGDTSANVTILSDYSASNGGLIPQFTHLGCFAGGNWILGGKLLDSNEIFQYGLDLANACVNTYTSSVTGIGPEVFVFKTDNGGTNGVTISNETFYKEHGFDYAVPTYYLRPEVLESVFYAYRSTGDKRWQDLAWTAFNSIIKYCKAPAALASISQVNNTQTTQINDSESFLYAELFKYLFLIFDDPNVISLDTYVFNTEAHPFKVENPNADYSGAPVGTIPSPGQGQDQGRTLSPSSTQRTSAPRPLTSGLSSFSFMKSLTFQKEK</sequence>
<dbReference type="Pfam" id="PF01532">
    <property type="entry name" value="Glyco_hydro_47"/>
    <property type="match status" value="1"/>
</dbReference>
<proteinExistence type="inferred from homology"/>
<dbReference type="SUPFAM" id="SSF48225">
    <property type="entry name" value="Seven-hairpin glycosidases"/>
    <property type="match status" value="1"/>
</dbReference>
<evidence type="ECO:0000256" key="13">
    <source>
        <dbReference type="PIRSR" id="PIRSR601382-3"/>
    </source>
</evidence>
<dbReference type="GO" id="GO:0036503">
    <property type="term" value="P:ERAD pathway"/>
    <property type="evidence" value="ECO:0007669"/>
    <property type="project" value="UniProtKB-ARBA"/>
</dbReference>
<dbReference type="InterPro" id="IPR001382">
    <property type="entry name" value="Glyco_hydro_47"/>
</dbReference>
<gene>
    <name evidence="17" type="ORF">FA14DRAFT_150787</name>
</gene>
<dbReference type="InterPro" id="IPR012341">
    <property type="entry name" value="6hp_glycosidase-like_sf"/>
</dbReference>
<evidence type="ECO:0000256" key="2">
    <source>
        <dbReference type="ARBA" id="ARBA00004922"/>
    </source>
</evidence>
<dbReference type="GO" id="GO:0005509">
    <property type="term" value="F:calcium ion binding"/>
    <property type="evidence" value="ECO:0007669"/>
    <property type="project" value="InterPro"/>
</dbReference>
<dbReference type="Gene3D" id="1.50.10.10">
    <property type="match status" value="1"/>
</dbReference>
<dbReference type="PANTHER" id="PTHR11742">
    <property type="entry name" value="MANNOSYL-OLIGOSACCHARIDE ALPHA-1,2-MANNOSIDASE-RELATED"/>
    <property type="match status" value="1"/>
</dbReference>
<comment type="pathway">
    <text evidence="2">Protein modification; protein glycosylation.</text>
</comment>
<dbReference type="STRING" id="1280837.A0A316V4E0"/>
<evidence type="ECO:0000256" key="10">
    <source>
        <dbReference type="ARBA" id="ARBA00048605"/>
    </source>
</evidence>
<comment type="catalytic activity">
    <reaction evidence="9">
        <text>N(4)-(alpha-D-Man-(1-&gt;2)-alpha-D-Man-(1-&gt;2)-alpha-D-Man-(1-&gt;3)-[alpha-D-Man-(1-&gt;3)-[alpha-D-Man-(1-&gt;2)-alpha-D-Man-(1-&gt;6)]-alpha-D-Man-(1-&gt;6)]-beta-D-Man-(1-&gt;4)-beta-D-GlcNAc-(1-&gt;4)-beta-D-GlcNAc)-L-asparaginyl-[protein] (N-glucan mannose isomer 8A1,2,3B1,3) + 3 H2O = N(4)-(alpha-D-Man-(1-&gt;3)-[alpha-D-Man-(1-&gt;3)-[alpha-D-Man-(1-&gt;6)]-alpha-D-Man-(1-&gt;6)]-beta-D-Man-(1-&gt;4)-beta-D-GlcNAc-(1-&gt;4)-beta-D-GlcNAc)-L-asparaginyl-[protein] (N-glucan mannose isomer 5A1,2) + 3 beta-D-mannose</text>
        <dbReference type="Rhea" id="RHEA:56028"/>
        <dbReference type="Rhea" id="RHEA-COMP:14358"/>
        <dbReference type="Rhea" id="RHEA-COMP:14367"/>
        <dbReference type="ChEBI" id="CHEBI:15377"/>
        <dbReference type="ChEBI" id="CHEBI:28563"/>
        <dbReference type="ChEBI" id="CHEBI:59087"/>
        <dbReference type="ChEBI" id="CHEBI:60628"/>
        <dbReference type="EC" id="3.2.1.113"/>
    </reaction>
</comment>
<evidence type="ECO:0000256" key="9">
    <source>
        <dbReference type="ARBA" id="ARBA00047669"/>
    </source>
</evidence>
<keyword evidence="8 14" id="KW-0326">Glycosidase</keyword>
<comment type="catalytic activity">
    <reaction evidence="10">
        <text>N(4)-(alpha-D-Man-(1-&gt;2)-alpha-D-Man-(1-&gt;2)-alpha-D-Man-(1-&gt;3)-[alpha-D-Man-(1-&gt;2)-alpha-D-Man-(1-&gt;3)-[alpha-D-Man-(1-&gt;2)-alpha-D-Man-(1-&gt;6)]-alpha-D-Man-(1-&gt;6)]-beta-D-Man-(1-&gt;4)-beta-D-GlcNAc-(1-&gt;4)-beta-D-GlcNAc)-L-asparaginyl-[protein] (N-glucan mannose isomer 9A1,2,3B1,2,3) + 4 H2O = N(4)-(alpha-D-Man-(1-&gt;3)-[alpha-D-Man-(1-&gt;3)-[alpha-D-Man-(1-&gt;6)]-alpha-D-Man-(1-&gt;6)]-beta-D-Man-(1-&gt;4)-beta-D-GlcNAc-(1-&gt;4)-beta-D-GlcNAc)-L-asparaginyl-[protein] (N-glucan mannose isomer 5A1,2) + 4 beta-D-mannose</text>
        <dbReference type="Rhea" id="RHEA:56008"/>
        <dbReference type="Rhea" id="RHEA-COMP:14356"/>
        <dbReference type="Rhea" id="RHEA-COMP:14367"/>
        <dbReference type="ChEBI" id="CHEBI:15377"/>
        <dbReference type="ChEBI" id="CHEBI:28563"/>
        <dbReference type="ChEBI" id="CHEBI:59087"/>
        <dbReference type="ChEBI" id="CHEBI:139493"/>
        <dbReference type="EC" id="3.2.1.113"/>
    </reaction>
</comment>